<accession>A0A5B7JXU0</accession>
<dbReference type="EMBL" id="VSRR010112280">
    <property type="protein sequence ID" value="MPC97987.1"/>
    <property type="molecule type" value="Genomic_DNA"/>
</dbReference>
<proteinExistence type="predicted"/>
<dbReference type="AlphaFoldDB" id="A0A5B7JXU0"/>
<feature type="transmembrane region" description="Helical" evidence="1">
    <location>
        <begin position="34"/>
        <end position="56"/>
    </location>
</feature>
<protein>
    <submittedName>
        <fullName evidence="2">Uncharacterized protein</fullName>
    </submittedName>
</protein>
<evidence type="ECO:0000313" key="2">
    <source>
        <dbReference type="EMBL" id="MPC97987.1"/>
    </source>
</evidence>
<sequence length="91" mass="9660">MSESDVKRGKCVNGLEFDVFGVNKLFECSMSAGLCLVVLGVLSVTIAVASVPGAWWPPLISGALILQSVYSKLAPGSQFEWCPKEGVVVRS</sequence>
<dbReference type="Proteomes" id="UP000324222">
    <property type="component" value="Unassembled WGS sequence"/>
</dbReference>
<comment type="caution">
    <text evidence="2">The sequence shown here is derived from an EMBL/GenBank/DDBJ whole genome shotgun (WGS) entry which is preliminary data.</text>
</comment>
<keyword evidence="1" id="KW-0472">Membrane</keyword>
<keyword evidence="3" id="KW-1185">Reference proteome</keyword>
<keyword evidence="1" id="KW-0812">Transmembrane</keyword>
<gene>
    <name evidence="2" type="ORF">E2C01_093336</name>
</gene>
<name>A0A5B7JXU0_PORTR</name>
<organism evidence="2 3">
    <name type="scientific">Portunus trituberculatus</name>
    <name type="common">Swimming crab</name>
    <name type="synonym">Neptunus trituberculatus</name>
    <dbReference type="NCBI Taxonomy" id="210409"/>
    <lineage>
        <taxon>Eukaryota</taxon>
        <taxon>Metazoa</taxon>
        <taxon>Ecdysozoa</taxon>
        <taxon>Arthropoda</taxon>
        <taxon>Crustacea</taxon>
        <taxon>Multicrustacea</taxon>
        <taxon>Malacostraca</taxon>
        <taxon>Eumalacostraca</taxon>
        <taxon>Eucarida</taxon>
        <taxon>Decapoda</taxon>
        <taxon>Pleocyemata</taxon>
        <taxon>Brachyura</taxon>
        <taxon>Eubrachyura</taxon>
        <taxon>Portunoidea</taxon>
        <taxon>Portunidae</taxon>
        <taxon>Portuninae</taxon>
        <taxon>Portunus</taxon>
    </lineage>
</organism>
<keyword evidence="1" id="KW-1133">Transmembrane helix</keyword>
<evidence type="ECO:0000256" key="1">
    <source>
        <dbReference type="SAM" id="Phobius"/>
    </source>
</evidence>
<reference evidence="2 3" key="1">
    <citation type="submission" date="2019-05" db="EMBL/GenBank/DDBJ databases">
        <title>Another draft genome of Portunus trituberculatus and its Hox gene families provides insights of decapod evolution.</title>
        <authorList>
            <person name="Jeong J.-H."/>
            <person name="Song I."/>
            <person name="Kim S."/>
            <person name="Choi T."/>
            <person name="Kim D."/>
            <person name="Ryu S."/>
            <person name="Kim W."/>
        </authorList>
    </citation>
    <scope>NUCLEOTIDE SEQUENCE [LARGE SCALE GENOMIC DNA]</scope>
    <source>
        <tissue evidence="2">Muscle</tissue>
    </source>
</reference>
<evidence type="ECO:0000313" key="3">
    <source>
        <dbReference type="Proteomes" id="UP000324222"/>
    </source>
</evidence>